<evidence type="ECO:0000256" key="2">
    <source>
        <dbReference type="SAM" id="SignalP"/>
    </source>
</evidence>
<evidence type="ECO:0000313" key="3">
    <source>
        <dbReference type="EMBL" id="NOV51840.1"/>
    </source>
</evidence>
<organism evidence="3">
    <name type="scientific">Xenopsylla cheopis</name>
    <name type="common">Oriental rat flea</name>
    <name type="synonym">Pulex cheopis</name>
    <dbReference type="NCBI Taxonomy" id="163159"/>
    <lineage>
        <taxon>Eukaryota</taxon>
        <taxon>Metazoa</taxon>
        <taxon>Ecdysozoa</taxon>
        <taxon>Arthropoda</taxon>
        <taxon>Hexapoda</taxon>
        <taxon>Insecta</taxon>
        <taxon>Pterygota</taxon>
        <taxon>Neoptera</taxon>
        <taxon>Endopterygota</taxon>
        <taxon>Siphonaptera</taxon>
        <taxon>Pulicidae</taxon>
        <taxon>Xenopsyllinae</taxon>
        <taxon>Xenopsylla</taxon>
    </lineage>
</organism>
<feature type="chain" id="PRO_5026745069" evidence="2">
    <location>
        <begin position="20"/>
        <end position="68"/>
    </location>
</feature>
<dbReference type="EMBL" id="GIIL01008114">
    <property type="protein sequence ID" value="NOV51840.1"/>
    <property type="molecule type" value="Transcribed_RNA"/>
</dbReference>
<sequence>MMLMSSSRLWLLAGHYAGAAPVGKTKGKEEETKKVQKTPRREGKTKRRIRKKQKRNIARGPEKIRGRT</sequence>
<evidence type="ECO:0000256" key="1">
    <source>
        <dbReference type="SAM" id="MobiDB-lite"/>
    </source>
</evidence>
<feature type="region of interest" description="Disordered" evidence="1">
    <location>
        <begin position="18"/>
        <end position="68"/>
    </location>
</feature>
<feature type="compositionally biased region" description="Basic residues" evidence="1">
    <location>
        <begin position="43"/>
        <end position="57"/>
    </location>
</feature>
<dbReference type="AlphaFoldDB" id="A0A6M2E1R8"/>
<protein>
    <submittedName>
        <fullName evidence="3">Putative secreted protein</fullName>
    </submittedName>
</protein>
<feature type="signal peptide" evidence="2">
    <location>
        <begin position="1"/>
        <end position="19"/>
    </location>
</feature>
<reference evidence="3" key="1">
    <citation type="submission" date="2020-03" db="EMBL/GenBank/DDBJ databases">
        <title>Transcriptomic Profiling of the Digestive Tract of the Rat Flea, Xenopsylla cheopis, Following Blood Feeding and Infection with Yersinia pestis.</title>
        <authorList>
            <person name="Bland D.M."/>
            <person name="Martens C.A."/>
            <person name="Virtaneva K."/>
            <person name="Kanakabandi K."/>
            <person name="Long D."/>
            <person name="Rosenke R."/>
            <person name="Saturday G.A."/>
            <person name="Hoyt F.H."/>
            <person name="Bruno D.P."/>
            <person name="Ribeiro J.M.C."/>
            <person name="Hinnebusch J."/>
        </authorList>
    </citation>
    <scope>NUCLEOTIDE SEQUENCE</scope>
</reference>
<keyword evidence="2" id="KW-0732">Signal</keyword>
<proteinExistence type="predicted"/>
<accession>A0A6M2E1R8</accession>
<feature type="compositionally biased region" description="Basic and acidic residues" evidence="1">
    <location>
        <begin position="26"/>
        <end position="42"/>
    </location>
</feature>
<name>A0A6M2E1R8_XENCH</name>